<comment type="similarity">
    <text evidence="2">Belongs to the cation diffusion facilitator (CDF) transporter (TC 2.A.4) family. SLC30A subfamily.</text>
</comment>
<keyword evidence="5 8" id="KW-1133">Transmembrane helix</keyword>
<sequence>MSEHHHHHTVASANDINRSFIIGIALNVIYVIIELWYGWQNGSTSLLSDAVHNIGDISGLVLALIAFRLQAIKPFKIFTYGFKKASIIASFVNSVLLAFAIGAIAWEGVQHIINPSPINGNVVMIVAFIGIIINFGSALLFRKKGENDLNIKAAYWHLMADALVSLGVVFAGLIMKYTDWYFVDGLAALIVAVVILFSTWNLFKDSIIGVLDGIPSNIDKQEIINHILEVKGVVDIHHVHIWGMSTNENALTCHVKIDNLENIPIIKEKIKEELVEHNIKHSTLEFETSEEECEDINPIK</sequence>
<evidence type="ECO:0000256" key="1">
    <source>
        <dbReference type="ARBA" id="ARBA00004141"/>
    </source>
</evidence>
<dbReference type="SUPFAM" id="SSF160240">
    <property type="entry name" value="Cation efflux protein cytoplasmic domain-like"/>
    <property type="match status" value="1"/>
</dbReference>
<feature type="domain" description="Cation efflux protein transmembrane" evidence="9">
    <location>
        <begin position="21"/>
        <end position="207"/>
    </location>
</feature>
<evidence type="ECO:0000256" key="5">
    <source>
        <dbReference type="ARBA" id="ARBA00022989"/>
    </source>
</evidence>
<keyword evidence="4 8" id="KW-0812">Transmembrane</keyword>
<dbReference type="Gene3D" id="1.20.1510.10">
    <property type="entry name" value="Cation efflux protein transmembrane domain"/>
    <property type="match status" value="1"/>
</dbReference>
<keyword evidence="7 8" id="KW-0472">Membrane</keyword>
<protein>
    <submittedName>
        <fullName evidence="11">Cobalt-zinc-cadmium resistance protein CzcD</fullName>
    </submittedName>
</protein>
<dbReference type="InterPro" id="IPR002524">
    <property type="entry name" value="Cation_efflux"/>
</dbReference>
<evidence type="ECO:0000259" key="10">
    <source>
        <dbReference type="Pfam" id="PF16916"/>
    </source>
</evidence>
<dbReference type="GO" id="GO:0005385">
    <property type="term" value="F:zinc ion transmembrane transporter activity"/>
    <property type="evidence" value="ECO:0007669"/>
    <property type="project" value="TreeGrafter"/>
</dbReference>
<keyword evidence="6" id="KW-0406">Ion transport</keyword>
<dbReference type="NCBIfam" id="TIGR01297">
    <property type="entry name" value="CDF"/>
    <property type="match status" value="1"/>
</dbReference>
<reference evidence="11" key="1">
    <citation type="submission" date="2018-06" db="EMBL/GenBank/DDBJ databases">
        <authorList>
            <person name="Zhirakovskaya E."/>
        </authorList>
    </citation>
    <scope>NUCLEOTIDE SEQUENCE</scope>
</reference>
<feature type="domain" description="Cation efflux protein cytoplasmic" evidence="10">
    <location>
        <begin position="215"/>
        <end position="278"/>
    </location>
</feature>
<dbReference type="InterPro" id="IPR058533">
    <property type="entry name" value="Cation_efflux_TM"/>
</dbReference>
<feature type="transmembrane region" description="Helical" evidence="8">
    <location>
        <begin position="50"/>
        <end position="67"/>
    </location>
</feature>
<evidence type="ECO:0000256" key="7">
    <source>
        <dbReference type="ARBA" id="ARBA00023136"/>
    </source>
</evidence>
<accession>A0A3B0U489</accession>
<evidence type="ECO:0000256" key="2">
    <source>
        <dbReference type="ARBA" id="ARBA00008873"/>
    </source>
</evidence>
<evidence type="ECO:0000256" key="4">
    <source>
        <dbReference type="ARBA" id="ARBA00022692"/>
    </source>
</evidence>
<dbReference type="SUPFAM" id="SSF161111">
    <property type="entry name" value="Cation efflux protein transmembrane domain-like"/>
    <property type="match status" value="1"/>
</dbReference>
<dbReference type="GO" id="GO:0005886">
    <property type="term" value="C:plasma membrane"/>
    <property type="evidence" value="ECO:0007669"/>
    <property type="project" value="TreeGrafter"/>
</dbReference>
<dbReference type="Pfam" id="PF16916">
    <property type="entry name" value="ZT_dimer"/>
    <property type="match status" value="1"/>
</dbReference>
<evidence type="ECO:0000256" key="8">
    <source>
        <dbReference type="SAM" id="Phobius"/>
    </source>
</evidence>
<name>A0A3B0U489_9ZZZZ</name>
<dbReference type="PANTHER" id="PTHR11562">
    <property type="entry name" value="CATION EFFLUX PROTEIN/ ZINC TRANSPORTER"/>
    <property type="match status" value="1"/>
</dbReference>
<comment type="subcellular location">
    <subcellularLocation>
        <location evidence="1">Membrane</location>
        <topology evidence="1">Multi-pass membrane protein</topology>
    </subcellularLocation>
</comment>
<dbReference type="AlphaFoldDB" id="A0A3B0U489"/>
<feature type="transmembrane region" description="Helical" evidence="8">
    <location>
        <begin position="20"/>
        <end position="38"/>
    </location>
</feature>
<dbReference type="InterPro" id="IPR036837">
    <property type="entry name" value="Cation_efflux_CTD_sf"/>
</dbReference>
<gene>
    <name evidence="11" type="ORF">MNBD_BACTEROID04-1729</name>
</gene>
<keyword evidence="3" id="KW-0813">Transport</keyword>
<feature type="transmembrane region" description="Helical" evidence="8">
    <location>
        <begin position="180"/>
        <end position="203"/>
    </location>
</feature>
<dbReference type="InterPro" id="IPR027470">
    <property type="entry name" value="Cation_efflux_CTD"/>
</dbReference>
<feature type="transmembrane region" description="Helical" evidence="8">
    <location>
        <begin position="153"/>
        <end position="174"/>
    </location>
</feature>
<evidence type="ECO:0000256" key="3">
    <source>
        <dbReference type="ARBA" id="ARBA00022448"/>
    </source>
</evidence>
<evidence type="ECO:0000256" key="6">
    <source>
        <dbReference type="ARBA" id="ARBA00023065"/>
    </source>
</evidence>
<proteinExistence type="inferred from homology"/>
<organism evidence="11">
    <name type="scientific">hydrothermal vent metagenome</name>
    <dbReference type="NCBI Taxonomy" id="652676"/>
    <lineage>
        <taxon>unclassified sequences</taxon>
        <taxon>metagenomes</taxon>
        <taxon>ecological metagenomes</taxon>
    </lineage>
</organism>
<evidence type="ECO:0000313" key="11">
    <source>
        <dbReference type="EMBL" id="VAW25685.1"/>
    </source>
</evidence>
<dbReference type="InterPro" id="IPR050681">
    <property type="entry name" value="CDF/SLC30A"/>
</dbReference>
<evidence type="ECO:0000259" key="9">
    <source>
        <dbReference type="Pfam" id="PF01545"/>
    </source>
</evidence>
<feature type="transmembrane region" description="Helical" evidence="8">
    <location>
        <begin position="87"/>
        <end position="106"/>
    </location>
</feature>
<dbReference type="EMBL" id="UOER01000484">
    <property type="protein sequence ID" value="VAW25685.1"/>
    <property type="molecule type" value="Genomic_DNA"/>
</dbReference>
<dbReference type="PANTHER" id="PTHR11562:SF17">
    <property type="entry name" value="RE54080P-RELATED"/>
    <property type="match status" value="1"/>
</dbReference>
<dbReference type="Pfam" id="PF01545">
    <property type="entry name" value="Cation_efflux"/>
    <property type="match status" value="1"/>
</dbReference>
<dbReference type="InterPro" id="IPR027469">
    <property type="entry name" value="Cation_efflux_TMD_sf"/>
</dbReference>
<feature type="transmembrane region" description="Helical" evidence="8">
    <location>
        <begin position="118"/>
        <end position="141"/>
    </location>
</feature>